<accession>A0A803L294</accession>
<dbReference type="Proteomes" id="UP000596660">
    <property type="component" value="Unplaced"/>
</dbReference>
<proteinExistence type="predicted"/>
<dbReference type="PANTHER" id="PTHR33443:SF30">
    <property type="entry name" value="SARCOSINE DEHYDROGENASE-2C PROTEIN"/>
    <property type="match status" value="1"/>
</dbReference>
<keyword evidence="2" id="KW-1185">Reference proteome</keyword>
<evidence type="ECO:0000313" key="1">
    <source>
        <dbReference type="EnsemblPlants" id="AUR62005983-RA:cds"/>
    </source>
</evidence>
<evidence type="ECO:0000313" key="2">
    <source>
        <dbReference type="Proteomes" id="UP000596660"/>
    </source>
</evidence>
<sequence length="90" mass="10187">MKKIEELEDCFILDFDPSEPADFSTLSLSKSLDLCDDKDVSVLAENGQCYCYVCEMAAPCKEWTKGLKHCDATNDDDEIWKLLKAQKTEA</sequence>
<organism evidence="1 2">
    <name type="scientific">Chenopodium quinoa</name>
    <name type="common">Quinoa</name>
    <dbReference type="NCBI Taxonomy" id="63459"/>
    <lineage>
        <taxon>Eukaryota</taxon>
        <taxon>Viridiplantae</taxon>
        <taxon>Streptophyta</taxon>
        <taxon>Embryophyta</taxon>
        <taxon>Tracheophyta</taxon>
        <taxon>Spermatophyta</taxon>
        <taxon>Magnoliopsida</taxon>
        <taxon>eudicotyledons</taxon>
        <taxon>Gunneridae</taxon>
        <taxon>Pentapetalae</taxon>
        <taxon>Caryophyllales</taxon>
        <taxon>Chenopodiaceae</taxon>
        <taxon>Chenopodioideae</taxon>
        <taxon>Atripliceae</taxon>
        <taxon>Chenopodium</taxon>
    </lineage>
</organism>
<name>A0A803L294_CHEQI</name>
<reference evidence="1" key="2">
    <citation type="submission" date="2021-03" db="UniProtKB">
        <authorList>
            <consortium name="EnsemblPlants"/>
        </authorList>
    </citation>
    <scope>IDENTIFICATION</scope>
</reference>
<protein>
    <submittedName>
        <fullName evidence="1">Uncharacterized protein</fullName>
    </submittedName>
</protein>
<dbReference type="Gramene" id="AUR62005983-RA">
    <property type="protein sequence ID" value="AUR62005983-RA:cds"/>
    <property type="gene ID" value="AUR62005983"/>
</dbReference>
<dbReference type="EnsemblPlants" id="AUR62005983-RA">
    <property type="protein sequence ID" value="AUR62005983-RA:cds"/>
    <property type="gene ID" value="AUR62005983"/>
</dbReference>
<dbReference type="PANTHER" id="PTHR33443">
    <property type="entry name" value="ZGC:112980"/>
    <property type="match status" value="1"/>
</dbReference>
<dbReference type="InterPro" id="IPR053234">
    <property type="entry name" value="RPM1_Interactor"/>
</dbReference>
<dbReference type="AlphaFoldDB" id="A0A803L294"/>
<reference evidence="1" key="1">
    <citation type="journal article" date="2017" name="Nature">
        <title>The genome of Chenopodium quinoa.</title>
        <authorList>
            <person name="Jarvis D.E."/>
            <person name="Ho Y.S."/>
            <person name="Lightfoot D.J."/>
            <person name="Schmoeckel S.M."/>
            <person name="Li B."/>
            <person name="Borm T.J.A."/>
            <person name="Ohyanagi H."/>
            <person name="Mineta K."/>
            <person name="Michell C.T."/>
            <person name="Saber N."/>
            <person name="Kharbatia N.M."/>
            <person name="Rupper R.R."/>
            <person name="Sharp A.R."/>
            <person name="Dally N."/>
            <person name="Boughton B.A."/>
            <person name="Woo Y.H."/>
            <person name="Gao G."/>
            <person name="Schijlen E.G.W.M."/>
            <person name="Guo X."/>
            <person name="Momin A.A."/>
            <person name="Negrao S."/>
            <person name="Al-Babili S."/>
            <person name="Gehring C."/>
            <person name="Roessner U."/>
            <person name="Jung C."/>
            <person name="Murphy K."/>
            <person name="Arold S.T."/>
            <person name="Gojobori T."/>
            <person name="van der Linden C.G."/>
            <person name="van Loo E.N."/>
            <person name="Jellen E.N."/>
            <person name="Maughan P.J."/>
            <person name="Tester M."/>
        </authorList>
    </citation>
    <scope>NUCLEOTIDE SEQUENCE [LARGE SCALE GENOMIC DNA]</scope>
    <source>
        <strain evidence="1">cv. PI 614886</strain>
    </source>
</reference>